<reference evidence="2 3" key="1">
    <citation type="submission" date="2018-08" db="EMBL/GenBank/DDBJ databases">
        <title>A genome reference for cultivated species of the human gut microbiota.</title>
        <authorList>
            <person name="Zou Y."/>
            <person name="Xue W."/>
            <person name="Luo G."/>
        </authorList>
    </citation>
    <scope>NUCLEOTIDE SEQUENCE [LARGE SCALE GENOMIC DNA]</scope>
    <source>
        <strain evidence="2 3">TM09-12</strain>
    </source>
</reference>
<name>A0A374P1D3_9FIRM</name>
<protein>
    <submittedName>
        <fullName evidence="2">Uncharacterized protein</fullName>
    </submittedName>
</protein>
<dbReference type="Proteomes" id="UP000263014">
    <property type="component" value="Unassembled WGS sequence"/>
</dbReference>
<proteinExistence type="predicted"/>
<dbReference type="EMBL" id="QSON01000015">
    <property type="protein sequence ID" value="RGI98793.1"/>
    <property type="molecule type" value="Genomic_DNA"/>
</dbReference>
<gene>
    <name evidence="2" type="ORF">DXD79_24970</name>
</gene>
<accession>A0A374P1D3</accession>
<evidence type="ECO:0000256" key="1">
    <source>
        <dbReference type="SAM" id="MobiDB-lite"/>
    </source>
</evidence>
<feature type="region of interest" description="Disordered" evidence="1">
    <location>
        <begin position="38"/>
        <end position="66"/>
    </location>
</feature>
<sequence length="66" mass="7741">MFYRPTLTKQGEIYIRFSDTDNNDNLFIKTEDEFKREFSDGIHPGQPKGEVTEKSDSPFISPYFSE</sequence>
<evidence type="ECO:0000313" key="2">
    <source>
        <dbReference type="EMBL" id="RGI98793.1"/>
    </source>
</evidence>
<organism evidence="2 3">
    <name type="scientific">Hungatella hathewayi</name>
    <dbReference type="NCBI Taxonomy" id="154046"/>
    <lineage>
        <taxon>Bacteria</taxon>
        <taxon>Bacillati</taxon>
        <taxon>Bacillota</taxon>
        <taxon>Clostridia</taxon>
        <taxon>Lachnospirales</taxon>
        <taxon>Lachnospiraceae</taxon>
        <taxon>Hungatella</taxon>
    </lineage>
</organism>
<evidence type="ECO:0000313" key="3">
    <source>
        <dbReference type="Proteomes" id="UP000263014"/>
    </source>
</evidence>
<comment type="caution">
    <text evidence="2">The sequence shown here is derived from an EMBL/GenBank/DDBJ whole genome shotgun (WGS) entry which is preliminary data.</text>
</comment>
<dbReference type="AlphaFoldDB" id="A0A374P1D3"/>